<evidence type="ECO:0000256" key="4">
    <source>
        <dbReference type="ARBA" id="ARBA00022679"/>
    </source>
</evidence>
<accession>A0A4R2RIS1</accession>
<dbReference type="GO" id="GO:0008757">
    <property type="term" value="F:S-adenosylmethionine-dependent methyltransferase activity"/>
    <property type="evidence" value="ECO:0007669"/>
    <property type="project" value="InterPro"/>
</dbReference>
<dbReference type="InterPro" id="IPR007848">
    <property type="entry name" value="Small_mtfrase_dom"/>
</dbReference>
<dbReference type="PANTHER" id="PTHR47816:SF4">
    <property type="entry name" value="RIBOSOMAL RNA SMALL SUBUNIT METHYLTRANSFERASE C"/>
    <property type="match status" value="1"/>
</dbReference>
<dbReference type="Gene3D" id="3.40.50.150">
    <property type="entry name" value="Vaccinia Virus protein VP39"/>
    <property type="match status" value="2"/>
</dbReference>
<organism evidence="7 8">
    <name type="scientific">Rhodovulum bhavnagarense</name>
    <dbReference type="NCBI Taxonomy" id="992286"/>
    <lineage>
        <taxon>Bacteria</taxon>
        <taxon>Pseudomonadati</taxon>
        <taxon>Pseudomonadota</taxon>
        <taxon>Alphaproteobacteria</taxon>
        <taxon>Rhodobacterales</taxon>
        <taxon>Paracoccaceae</taxon>
        <taxon>Rhodovulum</taxon>
    </lineage>
</organism>
<dbReference type="PROSITE" id="PS00092">
    <property type="entry name" value="N6_MTASE"/>
    <property type="match status" value="1"/>
</dbReference>
<dbReference type="GO" id="GO:0006364">
    <property type="term" value="P:rRNA processing"/>
    <property type="evidence" value="ECO:0007669"/>
    <property type="project" value="UniProtKB-KW"/>
</dbReference>
<name>A0A4R2RIS1_9RHOB</name>
<dbReference type="Pfam" id="PF05175">
    <property type="entry name" value="MTS"/>
    <property type="match status" value="1"/>
</dbReference>
<keyword evidence="8" id="KW-1185">Reference proteome</keyword>
<keyword evidence="3 7" id="KW-0489">Methyltransferase</keyword>
<dbReference type="InterPro" id="IPR029063">
    <property type="entry name" value="SAM-dependent_MTases_sf"/>
</dbReference>
<evidence type="ECO:0000256" key="3">
    <source>
        <dbReference type="ARBA" id="ARBA00022603"/>
    </source>
</evidence>
<dbReference type="SUPFAM" id="SSF53335">
    <property type="entry name" value="S-adenosyl-L-methionine-dependent methyltransferases"/>
    <property type="match status" value="1"/>
</dbReference>
<dbReference type="RefSeq" id="WP_132949726.1">
    <property type="nucleotide sequence ID" value="NZ_SLXU01000001.1"/>
</dbReference>
<dbReference type="GO" id="GO:0032259">
    <property type="term" value="P:methylation"/>
    <property type="evidence" value="ECO:0007669"/>
    <property type="project" value="UniProtKB-KW"/>
</dbReference>
<proteinExistence type="predicted"/>
<keyword evidence="4 7" id="KW-0808">Transferase</keyword>
<dbReference type="EMBL" id="SLXU01000001">
    <property type="protein sequence ID" value="TCP62744.1"/>
    <property type="molecule type" value="Genomic_DNA"/>
</dbReference>
<gene>
    <name evidence="7" type="ORF">EV663_1014</name>
</gene>
<sequence>MSQSRLTLALSAGAVALPDAGRLLVVGPFRDADLSALPRDRVQIVQGFAPDHDAWAARGWQVGVAPEGEFAGAVVFLPRAKDAARARIEEALRLTGGGPVIVDGARTDGVDSLLRACRQAGGTLGEVFAKAHGKCVALRADPAAFAAWRPVQGVLIAGRYRTAPGVFSADGVDRGSALLLAALPPKLKGRVVDLGAGWGYLAGETLASHPEITQLHLVEADHAALECAQANVTDPRARFHWADATGFAAGAPYDIVLSNPPFHSTRAADPALGQAFIAAAARVLAPHGQAFIVANRHLPYERDLVRLFAEVKEIGGDSGFKVLHAARPRRPARAGRANRLT</sequence>
<dbReference type="CDD" id="cd02440">
    <property type="entry name" value="AdoMet_MTases"/>
    <property type="match status" value="1"/>
</dbReference>
<evidence type="ECO:0000256" key="1">
    <source>
        <dbReference type="ARBA" id="ARBA00022490"/>
    </source>
</evidence>
<comment type="caution">
    <text evidence="7">The sequence shown here is derived from an EMBL/GenBank/DDBJ whole genome shotgun (WGS) entry which is preliminary data.</text>
</comment>
<dbReference type="GO" id="GO:0003676">
    <property type="term" value="F:nucleic acid binding"/>
    <property type="evidence" value="ECO:0007669"/>
    <property type="project" value="InterPro"/>
</dbReference>
<keyword evidence="2" id="KW-0698">rRNA processing</keyword>
<keyword evidence="5" id="KW-0949">S-adenosyl-L-methionine</keyword>
<evidence type="ECO:0000313" key="7">
    <source>
        <dbReference type="EMBL" id="TCP62744.1"/>
    </source>
</evidence>
<evidence type="ECO:0000256" key="5">
    <source>
        <dbReference type="ARBA" id="ARBA00022691"/>
    </source>
</evidence>
<keyword evidence="1" id="KW-0963">Cytoplasm</keyword>
<reference evidence="7 8" key="1">
    <citation type="submission" date="2019-03" db="EMBL/GenBank/DDBJ databases">
        <title>Genomic Encyclopedia of Type Strains, Phase IV (KMG-IV): sequencing the most valuable type-strain genomes for metagenomic binning, comparative biology and taxonomic classification.</title>
        <authorList>
            <person name="Goeker M."/>
        </authorList>
    </citation>
    <scope>NUCLEOTIDE SEQUENCE [LARGE SCALE GENOMIC DNA]</scope>
    <source>
        <strain evidence="7 8">DSM 24766</strain>
    </source>
</reference>
<evidence type="ECO:0000259" key="6">
    <source>
        <dbReference type="Pfam" id="PF05175"/>
    </source>
</evidence>
<evidence type="ECO:0000256" key="2">
    <source>
        <dbReference type="ARBA" id="ARBA00022552"/>
    </source>
</evidence>
<dbReference type="GO" id="GO:0008170">
    <property type="term" value="F:N-methyltransferase activity"/>
    <property type="evidence" value="ECO:0007669"/>
    <property type="project" value="UniProtKB-ARBA"/>
</dbReference>
<feature type="domain" description="Methyltransferase small" evidence="6">
    <location>
        <begin position="161"/>
        <end position="323"/>
    </location>
</feature>
<dbReference type="InterPro" id="IPR046977">
    <property type="entry name" value="RsmC/RlmG"/>
</dbReference>
<dbReference type="PANTHER" id="PTHR47816">
    <property type="entry name" value="RIBOSOMAL RNA SMALL SUBUNIT METHYLTRANSFERASE C"/>
    <property type="match status" value="1"/>
</dbReference>
<protein>
    <submittedName>
        <fullName evidence="7">16S rRNA m(2)G 1207 methyltransferase</fullName>
    </submittedName>
</protein>
<dbReference type="Proteomes" id="UP000295050">
    <property type="component" value="Unassembled WGS sequence"/>
</dbReference>
<dbReference type="AlphaFoldDB" id="A0A4R2RIS1"/>
<dbReference type="OrthoDB" id="9816072at2"/>
<dbReference type="InterPro" id="IPR002052">
    <property type="entry name" value="DNA_methylase_N6_adenine_CS"/>
</dbReference>
<evidence type="ECO:0000313" key="8">
    <source>
        <dbReference type="Proteomes" id="UP000295050"/>
    </source>
</evidence>